<protein>
    <submittedName>
        <fullName evidence="2">ABC transporter substrate-binding protein</fullName>
    </submittedName>
</protein>
<dbReference type="EMBL" id="DRCV01000286">
    <property type="protein sequence ID" value="HDK38638.1"/>
    <property type="molecule type" value="Genomic_DNA"/>
</dbReference>
<proteinExistence type="predicted"/>
<feature type="non-terminal residue" evidence="2">
    <location>
        <position position="1"/>
    </location>
</feature>
<evidence type="ECO:0000256" key="1">
    <source>
        <dbReference type="SAM" id="MobiDB-lite"/>
    </source>
</evidence>
<dbReference type="PANTHER" id="PTHR35841:SF1">
    <property type="entry name" value="PHOSPHONATES-BINDING PERIPLASMIC PROTEIN"/>
    <property type="match status" value="1"/>
</dbReference>
<organism evidence="2">
    <name type="scientific">Thiolapillus brandeum</name>
    <dbReference type="NCBI Taxonomy" id="1076588"/>
    <lineage>
        <taxon>Bacteria</taxon>
        <taxon>Pseudomonadati</taxon>
        <taxon>Pseudomonadota</taxon>
        <taxon>Gammaproteobacteria</taxon>
        <taxon>Chromatiales</taxon>
        <taxon>Sedimenticolaceae</taxon>
        <taxon>Thiolapillus</taxon>
    </lineage>
</organism>
<sequence>ELDFAWICGDPYVRGLKEGILRYVSTPMINNKPSYRIYLIVPAMSSAKTLEDLKGGIFAFSDPDSVSFQALVGGYLRSKREAIGELDSFFKVHFFTYNHVNTVMAVADKMADGGSVDGHVWEELTKQFPELTKKTKVIARSEHYGLPPIVASWRVKNHLVERMKSVLIDMNDNQNGLEILGHLQSSRFSDMDDTLYDSIRNGPAQFPLESGRFHPGTPRTP</sequence>
<dbReference type="Pfam" id="PF12974">
    <property type="entry name" value="Phosphonate-bd"/>
    <property type="match status" value="1"/>
</dbReference>
<dbReference type="SUPFAM" id="SSF53850">
    <property type="entry name" value="Periplasmic binding protein-like II"/>
    <property type="match status" value="1"/>
</dbReference>
<evidence type="ECO:0000313" key="2">
    <source>
        <dbReference type="EMBL" id="HDK38638.1"/>
    </source>
</evidence>
<dbReference type="PANTHER" id="PTHR35841">
    <property type="entry name" value="PHOSPHONATES-BINDING PERIPLASMIC PROTEIN"/>
    <property type="match status" value="1"/>
</dbReference>
<dbReference type="Proteomes" id="UP000885822">
    <property type="component" value="Unassembled WGS sequence"/>
</dbReference>
<name>A0A831KD09_9GAMM</name>
<feature type="region of interest" description="Disordered" evidence="1">
    <location>
        <begin position="202"/>
        <end position="221"/>
    </location>
</feature>
<gene>
    <name evidence="2" type="ORF">ENG92_06445</name>
</gene>
<accession>A0A831KD09</accession>
<dbReference type="AlphaFoldDB" id="A0A831KD09"/>
<comment type="caution">
    <text evidence="2">The sequence shown here is derived from an EMBL/GenBank/DDBJ whole genome shotgun (WGS) entry which is preliminary data.</text>
</comment>
<dbReference type="Gene3D" id="3.40.190.10">
    <property type="entry name" value="Periplasmic binding protein-like II"/>
    <property type="match status" value="1"/>
</dbReference>
<reference evidence="2" key="1">
    <citation type="journal article" date="2020" name="mSystems">
        <title>Genome- and Community-Level Interaction Insights into Carbon Utilization and Element Cycling Functions of Hydrothermarchaeota in Hydrothermal Sediment.</title>
        <authorList>
            <person name="Zhou Z."/>
            <person name="Liu Y."/>
            <person name="Xu W."/>
            <person name="Pan J."/>
            <person name="Luo Z.H."/>
            <person name="Li M."/>
        </authorList>
    </citation>
    <scope>NUCLEOTIDE SEQUENCE [LARGE SCALE GENOMIC DNA]</scope>
    <source>
        <strain evidence="2">HyVt-26</strain>
    </source>
</reference>